<evidence type="ECO:0000313" key="1">
    <source>
        <dbReference type="EMBL" id="KAF3041362.1"/>
    </source>
</evidence>
<keyword evidence="2" id="KW-1185">Reference proteome</keyword>
<dbReference type="AlphaFoldDB" id="A0A9P4WU20"/>
<proteinExistence type="predicted"/>
<evidence type="ECO:0000313" key="2">
    <source>
        <dbReference type="Proteomes" id="UP000758155"/>
    </source>
</evidence>
<dbReference type="Proteomes" id="UP000758155">
    <property type="component" value="Unassembled WGS sequence"/>
</dbReference>
<accession>A0A9P4WU20</accession>
<organism evidence="1 2">
    <name type="scientific">Didymella heteroderae</name>
    <dbReference type="NCBI Taxonomy" id="1769908"/>
    <lineage>
        <taxon>Eukaryota</taxon>
        <taxon>Fungi</taxon>
        <taxon>Dikarya</taxon>
        <taxon>Ascomycota</taxon>
        <taxon>Pezizomycotina</taxon>
        <taxon>Dothideomycetes</taxon>
        <taxon>Pleosporomycetidae</taxon>
        <taxon>Pleosporales</taxon>
        <taxon>Pleosporineae</taxon>
        <taxon>Didymellaceae</taxon>
        <taxon>Didymella</taxon>
    </lineage>
</organism>
<protein>
    <submittedName>
        <fullName evidence="1">Uncharacterized protein</fullName>
    </submittedName>
</protein>
<dbReference type="EMBL" id="SWKV01000021">
    <property type="protein sequence ID" value="KAF3041362.1"/>
    <property type="molecule type" value="Genomic_DNA"/>
</dbReference>
<name>A0A9P4WU20_9PLEO</name>
<gene>
    <name evidence="1" type="ORF">E8E12_008356</name>
</gene>
<comment type="caution">
    <text evidence="1">The sequence shown here is derived from an EMBL/GenBank/DDBJ whole genome shotgun (WGS) entry which is preliminary data.</text>
</comment>
<sequence length="141" mass="15433">MASLSSTTSSGLLTPPHSIHGDGFCPYPLGKSFIIKHHTPPAPTGRSYGRSPTSEPVGPGEITQLQWYLDHSPNPGTIDNNNNTREIIFVDTIRAGCKCGAQIMLTEDGLVAKIYDPLEYSFEDRGFTRDDNAEVPWVLDD</sequence>
<reference evidence="1" key="1">
    <citation type="submission" date="2019-04" db="EMBL/GenBank/DDBJ databases">
        <title>Sequencing of skin fungus with MAO and IRED activity.</title>
        <authorList>
            <person name="Marsaioli A.J."/>
            <person name="Bonatto J.M.C."/>
            <person name="Reis Junior O."/>
        </authorList>
    </citation>
    <scope>NUCLEOTIDE SEQUENCE</scope>
    <source>
        <strain evidence="1">28M1</strain>
    </source>
</reference>
<dbReference type="OrthoDB" id="4267316at2759"/>